<reference evidence="6" key="2">
    <citation type="submission" date="2023-06" db="EMBL/GenBank/DDBJ databases">
        <authorList>
            <person name="Lucena T."/>
            <person name="Sun Q."/>
        </authorList>
    </citation>
    <scope>NUCLEOTIDE SEQUENCE</scope>
    <source>
        <strain evidence="6">CECT 8869</strain>
    </source>
</reference>
<dbReference type="Proteomes" id="UP001168579">
    <property type="component" value="Unassembled WGS sequence"/>
</dbReference>
<evidence type="ECO:0000256" key="3">
    <source>
        <dbReference type="ARBA" id="ARBA00047806"/>
    </source>
</evidence>
<evidence type="ECO:0000256" key="4">
    <source>
        <dbReference type="ARBA" id="ARBA00048782"/>
    </source>
</evidence>
<proteinExistence type="predicted"/>
<evidence type="ECO:0000256" key="2">
    <source>
        <dbReference type="ARBA" id="ARBA00023002"/>
    </source>
</evidence>
<dbReference type="Pfam" id="PF01625">
    <property type="entry name" value="PMSR"/>
    <property type="match status" value="1"/>
</dbReference>
<evidence type="ECO:0000259" key="5">
    <source>
        <dbReference type="Pfam" id="PF01625"/>
    </source>
</evidence>
<feature type="domain" description="Peptide methionine sulphoxide reductase MsrA" evidence="5">
    <location>
        <begin position="7"/>
        <end position="137"/>
    </location>
</feature>
<dbReference type="InterPro" id="IPR036509">
    <property type="entry name" value="Met_Sox_Rdtase_MsrA_sf"/>
</dbReference>
<comment type="caution">
    <text evidence="6">The sequence shown here is derived from an EMBL/GenBank/DDBJ whole genome shotgun (WGS) entry which is preliminary data.</text>
</comment>
<evidence type="ECO:0000313" key="7">
    <source>
        <dbReference type="Proteomes" id="UP001168579"/>
    </source>
</evidence>
<dbReference type="EMBL" id="JAUKUC010000001">
    <property type="protein sequence ID" value="MDO1511465.1"/>
    <property type="molecule type" value="Genomic_DNA"/>
</dbReference>
<dbReference type="Gene3D" id="3.30.1060.10">
    <property type="entry name" value="Peptide methionine sulphoxide reductase MsrA"/>
    <property type="match status" value="1"/>
</dbReference>
<reference evidence="6" key="1">
    <citation type="journal article" date="2014" name="Int. J. Syst. Evol. Microbiol.">
        <title>Complete genome of a new Firmicutes species belonging to the dominant human colonic microbiota ('Ruminococcus bicirculans') reveals two chromosomes and a selective capacity to utilize plant glucans.</title>
        <authorList>
            <consortium name="NISC Comparative Sequencing Program"/>
            <person name="Wegmann U."/>
            <person name="Louis P."/>
            <person name="Goesmann A."/>
            <person name="Henrissat B."/>
            <person name="Duncan S.H."/>
            <person name="Flint H.J."/>
        </authorList>
    </citation>
    <scope>NUCLEOTIDE SEQUENCE</scope>
    <source>
        <strain evidence="6">CECT 8869</strain>
    </source>
</reference>
<dbReference type="GO" id="GO:0008113">
    <property type="term" value="F:peptide-methionine (S)-S-oxide reductase activity"/>
    <property type="evidence" value="ECO:0007669"/>
    <property type="project" value="UniProtKB-EC"/>
</dbReference>
<keyword evidence="2 6" id="KW-0560">Oxidoreductase</keyword>
<dbReference type="RefSeq" id="WP_304434735.1">
    <property type="nucleotide sequence ID" value="NZ_JAUKUC010000001.1"/>
</dbReference>
<sequence>MDDLDTIRFGGGCHWCTEAVFMALKGVVKVEQGFIAPLENMGNFSEAVIVHYSPEIIDLKDLVAIHLDTHRSTNNHSMRNKYRSAIYYFKKNDKPVLLKIMSELQQDFNAPLITDILSFGTFKSSEEQFQNYYFSDIDKPFCKTHIAPKIKLLKEKYVQHVSTRVT</sequence>
<protein>
    <recommendedName>
        <fullName evidence="1">peptide-methionine (S)-S-oxide reductase</fullName>
        <ecNumber evidence="1">1.8.4.11</ecNumber>
    </recommendedName>
</protein>
<dbReference type="SUPFAM" id="SSF55068">
    <property type="entry name" value="Peptide methionine sulfoxide reductase"/>
    <property type="match status" value="1"/>
</dbReference>
<dbReference type="EC" id="1.8.4.11" evidence="1"/>
<comment type="catalytic activity">
    <reaction evidence="4">
        <text>[thioredoxin]-disulfide + L-methionine + H2O = L-methionine (S)-S-oxide + [thioredoxin]-dithiol</text>
        <dbReference type="Rhea" id="RHEA:19993"/>
        <dbReference type="Rhea" id="RHEA-COMP:10698"/>
        <dbReference type="Rhea" id="RHEA-COMP:10700"/>
        <dbReference type="ChEBI" id="CHEBI:15377"/>
        <dbReference type="ChEBI" id="CHEBI:29950"/>
        <dbReference type="ChEBI" id="CHEBI:50058"/>
        <dbReference type="ChEBI" id="CHEBI:57844"/>
        <dbReference type="ChEBI" id="CHEBI:58772"/>
        <dbReference type="EC" id="1.8.4.11"/>
    </reaction>
</comment>
<evidence type="ECO:0000313" key="6">
    <source>
        <dbReference type="EMBL" id="MDO1511465.1"/>
    </source>
</evidence>
<organism evidence="6 7">
    <name type="scientific">Maribacter confluentis</name>
    <dbReference type="NCBI Taxonomy" id="1656093"/>
    <lineage>
        <taxon>Bacteria</taxon>
        <taxon>Pseudomonadati</taxon>
        <taxon>Bacteroidota</taxon>
        <taxon>Flavobacteriia</taxon>
        <taxon>Flavobacteriales</taxon>
        <taxon>Flavobacteriaceae</taxon>
        <taxon>Maribacter</taxon>
    </lineage>
</organism>
<evidence type="ECO:0000256" key="1">
    <source>
        <dbReference type="ARBA" id="ARBA00012502"/>
    </source>
</evidence>
<dbReference type="PANTHER" id="PTHR43774">
    <property type="entry name" value="PEPTIDE METHIONINE SULFOXIDE REDUCTASE"/>
    <property type="match status" value="1"/>
</dbReference>
<keyword evidence="7" id="KW-1185">Reference proteome</keyword>
<name>A0ABT8RKF7_9FLAO</name>
<gene>
    <name evidence="6" type="ORF">Q2T41_02140</name>
</gene>
<accession>A0ABT8RKF7</accession>
<dbReference type="InterPro" id="IPR002569">
    <property type="entry name" value="Met_Sox_Rdtase_MsrA_dom"/>
</dbReference>
<comment type="catalytic activity">
    <reaction evidence="3">
        <text>L-methionyl-[protein] + [thioredoxin]-disulfide + H2O = L-methionyl-(S)-S-oxide-[protein] + [thioredoxin]-dithiol</text>
        <dbReference type="Rhea" id="RHEA:14217"/>
        <dbReference type="Rhea" id="RHEA-COMP:10698"/>
        <dbReference type="Rhea" id="RHEA-COMP:10700"/>
        <dbReference type="Rhea" id="RHEA-COMP:12313"/>
        <dbReference type="Rhea" id="RHEA-COMP:12315"/>
        <dbReference type="ChEBI" id="CHEBI:15377"/>
        <dbReference type="ChEBI" id="CHEBI:16044"/>
        <dbReference type="ChEBI" id="CHEBI:29950"/>
        <dbReference type="ChEBI" id="CHEBI:44120"/>
        <dbReference type="ChEBI" id="CHEBI:50058"/>
        <dbReference type="EC" id="1.8.4.11"/>
    </reaction>
</comment>
<dbReference type="PANTHER" id="PTHR43774:SF1">
    <property type="entry name" value="PEPTIDE METHIONINE SULFOXIDE REDUCTASE MSRA 2"/>
    <property type="match status" value="1"/>
</dbReference>